<dbReference type="EMBL" id="JAQQBS010001424">
    <property type="protein sequence ID" value="KAK0159449.1"/>
    <property type="molecule type" value="Genomic_DNA"/>
</dbReference>
<gene>
    <name evidence="1" type="ORF">PV328_010325</name>
</gene>
<evidence type="ECO:0000313" key="1">
    <source>
        <dbReference type="EMBL" id="KAK0159449.1"/>
    </source>
</evidence>
<reference evidence="1" key="1">
    <citation type="journal article" date="2023" name="bioRxiv">
        <title>Scaffold-level genome assemblies of two parasitoid biocontrol wasps reveal the parthenogenesis mechanism and an associated novel virus.</title>
        <authorList>
            <person name="Inwood S."/>
            <person name="Skelly J."/>
            <person name="Guhlin J."/>
            <person name="Harrop T."/>
            <person name="Goldson S."/>
            <person name="Dearden P."/>
        </authorList>
    </citation>
    <scope>NUCLEOTIDE SEQUENCE</scope>
    <source>
        <strain evidence="1">Irish</strain>
        <tissue evidence="1">Whole body</tissue>
    </source>
</reference>
<accession>A0AA39EYS3</accession>
<evidence type="ECO:0000313" key="2">
    <source>
        <dbReference type="Proteomes" id="UP001168990"/>
    </source>
</evidence>
<name>A0AA39EYS3_9HYME</name>
<dbReference type="AlphaFoldDB" id="A0AA39EYS3"/>
<proteinExistence type="predicted"/>
<comment type="caution">
    <text evidence="1">The sequence shown here is derived from an EMBL/GenBank/DDBJ whole genome shotgun (WGS) entry which is preliminary data.</text>
</comment>
<keyword evidence="2" id="KW-1185">Reference proteome</keyword>
<protein>
    <submittedName>
        <fullName evidence="1">Uncharacterized protein</fullName>
    </submittedName>
</protein>
<dbReference type="Proteomes" id="UP001168990">
    <property type="component" value="Unassembled WGS sequence"/>
</dbReference>
<sequence length="242" mass="28436">MGCNTCYEYENINGQLLKLIHGTWHIDTQIANSQCEFIKMNRLIGLLSEENIRNFCLRRKRQVKITEQLQERCYRVGICKRFNEVPNAIIDAIENCGLRIRNNNTMRIYFRLLKNDKLHISDMYSRSMQTKSSIVAFMSDDQYKFGANQCFIRHLICNCIQDVCQCNSQNYAFICEMDCNSVFGIEGDHVRYRTEKFLPRCQFINIYSLVPIGHLITPCIFIEIIDNKQKYIAIPINAKELE</sequence>
<organism evidence="1 2">
    <name type="scientific">Microctonus aethiopoides</name>
    <dbReference type="NCBI Taxonomy" id="144406"/>
    <lineage>
        <taxon>Eukaryota</taxon>
        <taxon>Metazoa</taxon>
        <taxon>Ecdysozoa</taxon>
        <taxon>Arthropoda</taxon>
        <taxon>Hexapoda</taxon>
        <taxon>Insecta</taxon>
        <taxon>Pterygota</taxon>
        <taxon>Neoptera</taxon>
        <taxon>Endopterygota</taxon>
        <taxon>Hymenoptera</taxon>
        <taxon>Apocrita</taxon>
        <taxon>Ichneumonoidea</taxon>
        <taxon>Braconidae</taxon>
        <taxon>Euphorinae</taxon>
        <taxon>Microctonus</taxon>
    </lineage>
</organism>
<reference evidence="1" key="2">
    <citation type="submission" date="2023-03" db="EMBL/GenBank/DDBJ databases">
        <authorList>
            <person name="Inwood S.N."/>
            <person name="Skelly J.G."/>
            <person name="Guhlin J."/>
            <person name="Harrop T.W.R."/>
            <person name="Goldson S.G."/>
            <person name="Dearden P.K."/>
        </authorList>
    </citation>
    <scope>NUCLEOTIDE SEQUENCE</scope>
    <source>
        <strain evidence="1">Irish</strain>
        <tissue evidence="1">Whole body</tissue>
    </source>
</reference>